<protein>
    <recommendedName>
        <fullName evidence="3">Two-component sensor histidine kinase</fullName>
    </recommendedName>
</protein>
<sequence length="193" mass="20314">MKRVVLPTVLFAALAIVAVALLAWFAYRSVRGALEQEFERRIESLASTTAAQVRPEDLEDVRIYGEEGTGYLAIQVVLEQLCSASSTTAATLLDSARVVVYDCRTPETQGATSVLDSVARAALATVASGRTAVTGLIPRAAGARRFALAPVLSEVDHGHTVAVLAVEVEPVYLAQLAALGRQLALITAVIALA</sequence>
<reference evidence="1 2" key="1">
    <citation type="submission" date="2020-04" db="EMBL/GenBank/DDBJ databases">
        <title>Metagenomic profiling of ammonia- and methane-oxidizing microorganisms in a Dutch drinking water treatment plant.</title>
        <authorList>
            <person name="Poghosyan L."/>
            <person name="Leucker S."/>
        </authorList>
    </citation>
    <scope>NUCLEOTIDE SEQUENCE [LARGE SCALE GENOMIC DNA]</scope>
    <source>
        <strain evidence="1">S-RSF-IL-03</strain>
    </source>
</reference>
<proteinExistence type="predicted"/>
<accession>A0A849SR90</accession>
<dbReference type="Proteomes" id="UP000580839">
    <property type="component" value="Unassembled WGS sequence"/>
</dbReference>
<name>A0A849SR90_UNCEI</name>
<evidence type="ECO:0008006" key="3">
    <source>
        <dbReference type="Google" id="ProtNLM"/>
    </source>
</evidence>
<dbReference type="EMBL" id="JABFRW010000129">
    <property type="protein sequence ID" value="NOT34535.1"/>
    <property type="molecule type" value="Genomic_DNA"/>
</dbReference>
<evidence type="ECO:0000313" key="1">
    <source>
        <dbReference type="EMBL" id="NOT34535.1"/>
    </source>
</evidence>
<comment type="caution">
    <text evidence="1">The sequence shown here is derived from an EMBL/GenBank/DDBJ whole genome shotgun (WGS) entry which is preliminary data.</text>
</comment>
<evidence type="ECO:0000313" key="2">
    <source>
        <dbReference type="Proteomes" id="UP000580839"/>
    </source>
</evidence>
<dbReference type="AlphaFoldDB" id="A0A849SR90"/>
<feature type="non-terminal residue" evidence="1">
    <location>
        <position position="193"/>
    </location>
</feature>
<organism evidence="1 2">
    <name type="scientific">Eiseniibacteriota bacterium</name>
    <dbReference type="NCBI Taxonomy" id="2212470"/>
    <lineage>
        <taxon>Bacteria</taxon>
        <taxon>Candidatus Eiseniibacteriota</taxon>
    </lineage>
</organism>
<gene>
    <name evidence="1" type="ORF">HOP12_10235</name>
</gene>